<sequence length="301" mass="31287">MFFGSMDVPSPGGRGLLARRPGLRASGREAARRPGGRPARGAGLGSLGPGGHWLVQGLCHSEEWQTGPERGPAPGAIRGKPRPAQWAAYQVQTVAGLSKSAPLGCVRSQVPARLPAKCPGGVPCCLSPGLQCVRCPRRQVASPRGSEPRPGPAWRSTAHPCRSWGARHPSSLFPERLPVPGTVLGAETQPGLALQESTFLVIPGPVLGTRTLPQASPKAFLPLEPPGHCRGGAGVRGVASGGIWGFRASTCTPPGDRTRGSPCSPRFPAAVTWPLGGSRRHRPGPLEGHVGPHGPLFPLLQ</sequence>
<organism evidence="2 3">
    <name type="scientific">Rousettus aegyptiacus</name>
    <name type="common">Egyptian fruit bat</name>
    <name type="synonym">Pteropus aegyptiacus</name>
    <dbReference type="NCBI Taxonomy" id="9407"/>
    <lineage>
        <taxon>Eukaryota</taxon>
        <taxon>Metazoa</taxon>
        <taxon>Chordata</taxon>
        <taxon>Craniata</taxon>
        <taxon>Vertebrata</taxon>
        <taxon>Euteleostomi</taxon>
        <taxon>Mammalia</taxon>
        <taxon>Eutheria</taxon>
        <taxon>Laurasiatheria</taxon>
        <taxon>Chiroptera</taxon>
        <taxon>Yinpterochiroptera</taxon>
        <taxon>Pteropodoidea</taxon>
        <taxon>Pteropodidae</taxon>
        <taxon>Rousettinae</taxon>
        <taxon>Rousettus</taxon>
    </lineage>
</organism>
<feature type="compositionally biased region" description="Low complexity" evidence="1">
    <location>
        <begin position="16"/>
        <end position="25"/>
    </location>
</feature>
<dbReference type="Proteomes" id="UP000593571">
    <property type="component" value="Unassembled WGS sequence"/>
</dbReference>
<feature type="region of interest" description="Disordered" evidence="1">
    <location>
        <begin position="274"/>
        <end position="301"/>
    </location>
</feature>
<protein>
    <submittedName>
        <fullName evidence="2">Uncharacterized protein</fullName>
    </submittedName>
</protein>
<dbReference type="AlphaFoldDB" id="A0A7J8HRK3"/>
<reference evidence="2 3" key="1">
    <citation type="journal article" date="2020" name="Nature">
        <title>Six reference-quality genomes reveal evolution of bat adaptations.</title>
        <authorList>
            <person name="Jebb D."/>
            <person name="Huang Z."/>
            <person name="Pippel M."/>
            <person name="Hughes G.M."/>
            <person name="Lavrichenko K."/>
            <person name="Devanna P."/>
            <person name="Winkler S."/>
            <person name="Jermiin L.S."/>
            <person name="Skirmuntt E.C."/>
            <person name="Katzourakis A."/>
            <person name="Burkitt-Gray L."/>
            <person name="Ray D.A."/>
            <person name="Sullivan K.A.M."/>
            <person name="Roscito J.G."/>
            <person name="Kirilenko B.M."/>
            <person name="Davalos L.M."/>
            <person name="Corthals A.P."/>
            <person name="Power M.L."/>
            <person name="Jones G."/>
            <person name="Ransome R.D."/>
            <person name="Dechmann D.K.N."/>
            <person name="Locatelli A.G."/>
            <person name="Puechmaille S.J."/>
            <person name="Fedrigo O."/>
            <person name="Jarvis E.D."/>
            <person name="Hiller M."/>
            <person name="Vernes S.C."/>
            <person name="Myers E.W."/>
            <person name="Teeling E.C."/>
        </authorList>
    </citation>
    <scope>NUCLEOTIDE SEQUENCE [LARGE SCALE GENOMIC DNA]</scope>
    <source>
        <strain evidence="2">MRouAeg1</strain>
        <tissue evidence="2">Muscle</tissue>
    </source>
</reference>
<feature type="region of interest" description="Disordered" evidence="1">
    <location>
        <begin position="140"/>
        <end position="161"/>
    </location>
</feature>
<gene>
    <name evidence="2" type="ORF">HJG63_011076</name>
</gene>
<evidence type="ECO:0000313" key="3">
    <source>
        <dbReference type="Proteomes" id="UP000593571"/>
    </source>
</evidence>
<dbReference type="EMBL" id="JACASE010000004">
    <property type="protein sequence ID" value="KAF6474967.1"/>
    <property type="molecule type" value="Genomic_DNA"/>
</dbReference>
<accession>A0A7J8HRK3</accession>
<name>A0A7J8HRK3_ROUAE</name>
<comment type="caution">
    <text evidence="2">The sequence shown here is derived from an EMBL/GenBank/DDBJ whole genome shotgun (WGS) entry which is preliminary data.</text>
</comment>
<evidence type="ECO:0000256" key="1">
    <source>
        <dbReference type="SAM" id="MobiDB-lite"/>
    </source>
</evidence>
<evidence type="ECO:0000313" key="2">
    <source>
        <dbReference type="EMBL" id="KAF6474967.1"/>
    </source>
</evidence>
<keyword evidence="3" id="KW-1185">Reference proteome</keyword>
<proteinExistence type="predicted"/>
<feature type="region of interest" description="Disordered" evidence="1">
    <location>
        <begin position="1"/>
        <end position="47"/>
    </location>
</feature>